<dbReference type="EMBL" id="JAMKPW020000006">
    <property type="protein sequence ID" value="KAK8217196.1"/>
    <property type="molecule type" value="Genomic_DNA"/>
</dbReference>
<accession>A0ACC3SKS3</accession>
<sequence>MDDYPRTSSEEKKQPVEDGEKEQVLTPGLLRDVAERRTSLVSKEGEIVNASGHRDQLQRQYGLLSICGLALTIDNAWIALGGSLTISILNGGPPGVLYEFITACVYYAFVAASIAELASAIPSAGGVYHWASVTPGAKWGRILGFYTGYLNFFGWIFDLASIVSIPANVCVEFYVVFHPDFVVQPWHTYLAFVFITWTCCAMCIFGNKLIPMMQHAGLFLIIVGGLVTIIVVAAMPETHATTDFVWRAWNNQTGWSGGVAFLTGVLNGAFTIGTPDAVTHMAEELPNPKKDLPKAVAAQIILGFITAFCFAITILYAITDLDAVLNYPGSFPLAAVYSQATGNKGGTFGLLFIVFLSIMICVIGTFLTVGRLWWALARDHATPFPSFFSKVDERLSCPVPATILCAVLCTCFGAIMLGSSTAFSDLVGSFIILTTASYLCAILPHLLTGRKNVPPGPFWMGKFGFAINAIGCLLIIFFDIMFCFPYAMPVTPDVMNYNSVILVGVLVITTFWWLVDGMRHYPGPKLHSLYLEGVAT</sequence>
<evidence type="ECO:0000313" key="2">
    <source>
        <dbReference type="Proteomes" id="UP001320706"/>
    </source>
</evidence>
<reference evidence="1" key="1">
    <citation type="submission" date="2024-02" db="EMBL/GenBank/DDBJ databases">
        <title>Metagenome Assembled Genome of Zalaria obscura JY119.</title>
        <authorList>
            <person name="Vighnesh L."/>
            <person name="Jagadeeshwari U."/>
            <person name="Venkata Ramana C."/>
            <person name="Sasikala C."/>
        </authorList>
    </citation>
    <scope>NUCLEOTIDE SEQUENCE</scope>
    <source>
        <strain evidence="1">JY119</strain>
    </source>
</reference>
<name>A0ACC3SKS3_9PEZI</name>
<keyword evidence="2" id="KW-1185">Reference proteome</keyword>
<evidence type="ECO:0000313" key="1">
    <source>
        <dbReference type="EMBL" id="KAK8217196.1"/>
    </source>
</evidence>
<proteinExistence type="predicted"/>
<organism evidence="1 2">
    <name type="scientific">Zalaria obscura</name>
    <dbReference type="NCBI Taxonomy" id="2024903"/>
    <lineage>
        <taxon>Eukaryota</taxon>
        <taxon>Fungi</taxon>
        <taxon>Dikarya</taxon>
        <taxon>Ascomycota</taxon>
        <taxon>Pezizomycotina</taxon>
        <taxon>Dothideomycetes</taxon>
        <taxon>Dothideomycetidae</taxon>
        <taxon>Dothideales</taxon>
        <taxon>Zalariaceae</taxon>
        <taxon>Zalaria</taxon>
    </lineage>
</organism>
<dbReference type="Proteomes" id="UP001320706">
    <property type="component" value="Unassembled WGS sequence"/>
</dbReference>
<protein>
    <submittedName>
        <fullName evidence="1">Uncharacterized protein</fullName>
    </submittedName>
</protein>
<gene>
    <name evidence="1" type="ORF">M8818_001448</name>
</gene>
<comment type="caution">
    <text evidence="1">The sequence shown here is derived from an EMBL/GenBank/DDBJ whole genome shotgun (WGS) entry which is preliminary data.</text>
</comment>